<sequence>MPGGTRDTIGRPAAGWSLGLSVATRLPPREARRTSGVRGPCTYKGGPGEGK</sequence>
<organism evidence="2 3">
    <name type="scientific">Calocera viscosa (strain TUFC12733)</name>
    <dbReference type="NCBI Taxonomy" id="1330018"/>
    <lineage>
        <taxon>Eukaryota</taxon>
        <taxon>Fungi</taxon>
        <taxon>Dikarya</taxon>
        <taxon>Basidiomycota</taxon>
        <taxon>Agaricomycotina</taxon>
        <taxon>Dacrymycetes</taxon>
        <taxon>Dacrymycetales</taxon>
        <taxon>Dacrymycetaceae</taxon>
        <taxon>Calocera</taxon>
    </lineage>
</organism>
<gene>
    <name evidence="2" type="ORF">CALVIDRAFT_45801</name>
</gene>
<protein>
    <submittedName>
        <fullName evidence="2">Uncharacterized protein</fullName>
    </submittedName>
</protein>
<proteinExistence type="predicted"/>
<evidence type="ECO:0000256" key="1">
    <source>
        <dbReference type="SAM" id="MobiDB-lite"/>
    </source>
</evidence>
<dbReference type="Proteomes" id="UP000076738">
    <property type="component" value="Unassembled WGS sequence"/>
</dbReference>
<dbReference type="EMBL" id="KV417276">
    <property type="protein sequence ID" value="KZO98434.1"/>
    <property type="molecule type" value="Genomic_DNA"/>
</dbReference>
<reference evidence="2 3" key="1">
    <citation type="journal article" date="2016" name="Mol. Biol. Evol.">
        <title>Comparative Genomics of Early-Diverging Mushroom-Forming Fungi Provides Insights into the Origins of Lignocellulose Decay Capabilities.</title>
        <authorList>
            <person name="Nagy L.G."/>
            <person name="Riley R."/>
            <person name="Tritt A."/>
            <person name="Adam C."/>
            <person name="Daum C."/>
            <person name="Floudas D."/>
            <person name="Sun H."/>
            <person name="Yadav J.S."/>
            <person name="Pangilinan J."/>
            <person name="Larsson K.H."/>
            <person name="Matsuura K."/>
            <person name="Barry K."/>
            <person name="Labutti K."/>
            <person name="Kuo R."/>
            <person name="Ohm R.A."/>
            <person name="Bhattacharya S.S."/>
            <person name="Shirouzu T."/>
            <person name="Yoshinaga Y."/>
            <person name="Martin F.M."/>
            <person name="Grigoriev I.V."/>
            <person name="Hibbett D.S."/>
        </authorList>
    </citation>
    <scope>NUCLEOTIDE SEQUENCE [LARGE SCALE GENOMIC DNA]</scope>
    <source>
        <strain evidence="2 3">TUFC12733</strain>
    </source>
</reference>
<evidence type="ECO:0000313" key="2">
    <source>
        <dbReference type="EMBL" id="KZO98434.1"/>
    </source>
</evidence>
<keyword evidence="3" id="KW-1185">Reference proteome</keyword>
<dbReference type="AlphaFoldDB" id="A0A167P5B8"/>
<name>A0A167P5B8_CALVF</name>
<accession>A0A167P5B8</accession>
<evidence type="ECO:0000313" key="3">
    <source>
        <dbReference type="Proteomes" id="UP000076738"/>
    </source>
</evidence>
<feature type="region of interest" description="Disordered" evidence="1">
    <location>
        <begin position="1"/>
        <end position="51"/>
    </location>
</feature>